<name>A0A0J6VUR5_MYCCU</name>
<evidence type="ECO:0000313" key="2">
    <source>
        <dbReference type="EMBL" id="KMO73228.1"/>
    </source>
</evidence>
<sequence>MTSAESAEPDDQADDVLTTPATPGAEALPTTEDDAPAT</sequence>
<reference evidence="2 3" key="1">
    <citation type="journal article" date="2015" name="Genome Biol. Evol.">
        <title>Characterization of Three Mycobacterium spp. with Potential Use in Bioremediation by Genome Sequencing and Comparative Genomics.</title>
        <authorList>
            <person name="Das S."/>
            <person name="Pettersson B.M."/>
            <person name="Behra P.R."/>
            <person name="Ramesh M."/>
            <person name="Dasgupta S."/>
            <person name="Bhattacharya A."/>
            <person name="Kirsebom L.A."/>
        </authorList>
    </citation>
    <scope>NUCLEOTIDE SEQUENCE [LARGE SCALE GENOMIC DNA]</scope>
    <source>
        <strain evidence="2 3">DSM 44219</strain>
    </source>
</reference>
<evidence type="ECO:0000256" key="1">
    <source>
        <dbReference type="SAM" id="MobiDB-lite"/>
    </source>
</evidence>
<dbReference type="Proteomes" id="UP000036176">
    <property type="component" value="Unassembled WGS sequence"/>
</dbReference>
<dbReference type="AlphaFoldDB" id="A0A0J6VUR5"/>
<keyword evidence="3" id="KW-1185">Reference proteome</keyword>
<comment type="caution">
    <text evidence="2">The sequence shown here is derived from an EMBL/GenBank/DDBJ whole genome shotgun (WGS) entry which is preliminary data.</text>
</comment>
<feature type="region of interest" description="Disordered" evidence="1">
    <location>
        <begin position="1"/>
        <end position="38"/>
    </location>
</feature>
<accession>A0A0J6VUR5</accession>
<protein>
    <submittedName>
        <fullName evidence="2">Uncharacterized protein</fullName>
    </submittedName>
</protein>
<organism evidence="2 3">
    <name type="scientific">Mycolicibacterium chubuense</name>
    <name type="common">Mycobacterium chubuense</name>
    <dbReference type="NCBI Taxonomy" id="1800"/>
    <lineage>
        <taxon>Bacteria</taxon>
        <taxon>Bacillati</taxon>
        <taxon>Actinomycetota</taxon>
        <taxon>Actinomycetes</taxon>
        <taxon>Mycobacteriales</taxon>
        <taxon>Mycobacteriaceae</taxon>
        <taxon>Mycolicibacterium</taxon>
    </lineage>
</organism>
<gene>
    <name evidence="2" type="ORF">MCHUDSM44219_04406</name>
</gene>
<dbReference type="PATRIC" id="fig|1800.3.peg.4427"/>
<proteinExistence type="predicted"/>
<evidence type="ECO:0000313" key="3">
    <source>
        <dbReference type="Proteomes" id="UP000036176"/>
    </source>
</evidence>
<dbReference type="EMBL" id="JYNX01000060">
    <property type="protein sequence ID" value="KMO73228.1"/>
    <property type="molecule type" value="Genomic_DNA"/>
</dbReference>